<dbReference type="GO" id="GO:0005759">
    <property type="term" value="C:mitochondrial matrix"/>
    <property type="evidence" value="ECO:0007669"/>
    <property type="project" value="TreeGrafter"/>
</dbReference>
<evidence type="ECO:0000256" key="1">
    <source>
        <dbReference type="ARBA" id="ARBA00004173"/>
    </source>
</evidence>
<evidence type="ECO:0000256" key="5">
    <source>
        <dbReference type="ARBA" id="ARBA00022884"/>
    </source>
</evidence>
<reference evidence="8 9" key="1">
    <citation type="submission" date="2016-10" db="EMBL/GenBank/DDBJ databases">
        <authorList>
            <person name="de Groot N.N."/>
        </authorList>
    </citation>
    <scope>NUCLEOTIDE SEQUENCE [LARGE SCALE GENOMIC DNA]</scope>
    <source>
        <strain evidence="8 9">CBS 141442</strain>
    </source>
</reference>
<dbReference type="InterPro" id="IPR023165">
    <property type="entry name" value="rRNA_Ade_diMease-like_C"/>
</dbReference>
<dbReference type="GO" id="GO:0006391">
    <property type="term" value="P:transcription initiation at mitochondrial promoter"/>
    <property type="evidence" value="ECO:0007669"/>
    <property type="project" value="TreeGrafter"/>
</dbReference>
<dbReference type="Proteomes" id="UP000182334">
    <property type="component" value="Chromosome VII"/>
</dbReference>
<dbReference type="GO" id="GO:0034245">
    <property type="term" value="C:mitochondrial DNA-directed RNA polymerase complex"/>
    <property type="evidence" value="ECO:0007669"/>
    <property type="project" value="TreeGrafter"/>
</dbReference>
<evidence type="ECO:0000256" key="6">
    <source>
        <dbReference type="ARBA" id="ARBA00024915"/>
    </source>
</evidence>
<protein>
    <recommendedName>
        <fullName evidence="7">rRNA adenine N(6)-methyltransferase</fullName>
        <ecNumber evidence="7">2.1.1.-</ecNumber>
    </recommendedName>
</protein>
<dbReference type="InterPro" id="IPR029063">
    <property type="entry name" value="SAM-dependent_MTases_sf"/>
</dbReference>
<evidence type="ECO:0000313" key="8">
    <source>
        <dbReference type="EMBL" id="SGZ57871.1"/>
    </source>
</evidence>
<dbReference type="PANTHER" id="PTHR11727:SF17">
    <property type="entry name" value="DIMETHYLADENOSINE TRANSFERASE 1, MITOCHONDRIAL"/>
    <property type="match status" value="1"/>
</dbReference>
<name>A0A1L0C2R8_9ASCO</name>
<dbReference type="GO" id="GO:0006364">
    <property type="term" value="P:rRNA processing"/>
    <property type="evidence" value="ECO:0007669"/>
    <property type="project" value="UniProtKB-KW"/>
</dbReference>
<dbReference type="Gene3D" id="1.10.8.100">
    <property type="entry name" value="Ribosomal RNA adenine dimethylase-like, domain 2"/>
    <property type="match status" value="1"/>
</dbReference>
<dbReference type="SUPFAM" id="SSF53335">
    <property type="entry name" value="S-adenosyl-L-methionine-dependent methyltransferases"/>
    <property type="match status" value="1"/>
</dbReference>
<dbReference type="InterPro" id="IPR001737">
    <property type="entry name" value="KsgA/Erm"/>
</dbReference>
<evidence type="ECO:0000256" key="4">
    <source>
        <dbReference type="ARBA" id="ARBA00022691"/>
    </source>
</evidence>
<dbReference type="OrthoDB" id="16079at2759"/>
<dbReference type="GO" id="GO:0032259">
    <property type="term" value="P:methylation"/>
    <property type="evidence" value="ECO:0007669"/>
    <property type="project" value="UniProtKB-KW"/>
</dbReference>
<accession>A0A1L0C2R8</accession>
<dbReference type="GO" id="GO:0008168">
    <property type="term" value="F:methyltransferase activity"/>
    <property type="evidence" value="ECO:0007669"/>
    <property type="project" value="UniProtKB-KW"/>
</dbReference>
<keyword evidence="9" id="KW-1185">Reference proteome</keyword>
<evidence type="ECO:0000256" key="3">
    <source>
        <dbReference type="ARBA" id="ARBA00022679"/>
    </source>
</evidence>
<evidence type="ECO:0000256" key="7">
    <source>
        <dbReference type="RuleBase" id="RU362106"/>
    </source>
</evidence>
<dbReference type="PANTHER" id="PTHR11727">
    <property type="entry name" value="DIMETHYLADENOSINE TRANSFERASE"/>
    <property type="match status" value="1"/>
</dbReference>
<keyword evidence="2 7" id="KW-0489">Methyltransferase</keyword>
<dbReference type="EMBL" id="LT635762">
    <property type="protein sequence ID" value="SGZ57871.1"/>
    <property type="molecule type" value="Genomic_DNA"/>
</dbReference>
<comment type="similarity">
    <text evidence="7">Belongs to the class I-like SAM-binding methyltransferase superfamily. rRNA adenine N(6)-methyltransferase family.</text>
</comment>
<keyword evidence="5" id="KW-0694">RNA-binding</keyword>
<evidence type="ECO:0000256" key="2">
    <source>
        <dbReference type="ARBA" id="ARBA00022603"/>
    </source>
</evidence>
<sequence length="367" mass="41874">MVPRLNTLRSLNPKLLPHFSALPRSTHQYGFKNIVSAKTCQEIIDRLKLREKYPNSEENLNIVDIFSGYGLLSSMINYELKPKSHIIIDSTKENEKIWNSRMSFLERTTGNAENFKYYNLDGHAWETYDQIFKKDKAIDLKIQPREKVNDELLIVANISSGKFGESLFAQWIMCCAYQNWLQRFGRVRMILLVRESTTVKFLAGPNFSKRNRAALKRDMFTDVELIAVSDTQVDSTGMAGDGYDPNLLLKDQPLVMTGSSVLPSGGDLSVVEVVPKHLPSLDVNAVEYLTQVFMYKASNTIKESFSILAPGAEEDLGPQLSTEILNKTARQLSREDLEAIYTAYNNWAFKPSYEDTLNFFTEETRNF</sequence>
<comment type="subcellular location">
    <subcellularLocation>
        <location evidence="1">Mitochondrion</location>
    </subcellularLocation>
</comment>
<dbReference type="Pfam" id="PF00398">
    <property type="entry name" value="RrnaAD"/>
    <property type="match status" value="1"/>
</dbReference>
<keyword evidence="7" id="KW-0698">rRNA processing</keyword>
<dbReference type="GO" id="GO:0003723">
    <property type="term" value="F:RNA binding"/>
    <property type="evidence" value="ECO:0007669"/>
    <property type="project" value="UniProtKB-KW"/>
</dbReference>
<evidence type="ECO:0000313" key="9">
    <source>
        <dbReference type="Proteomes" id="UP000182334"/>
    </source>
</evidence>
<comment type="function">
    <text evidence="6">Mitochondrial transcription factor that confers selective promoter recognition on the core subunit of the yeast mitochondrial RNA polymerase. Interacts with DNA in a non-specific manner.</text>
</comment>
<dbReference type="Gene3D" id="3.40.50.150">
    <property type="entry name" value="Vaccinia Virus protein VP39"/>
    <property type="match status" value="1"/>
</dbReference>
<dbReference type="AlphaFoldDB" id="A0A1L0C2R8"/>
<dbReference type="GO" id="GO:0034246">
    <property type="term" value="F:mitochondrial transcription factor activity"/>
    <property type="evidence" value="ECO:0007669"/>
    <property type="project" value="TreeGrafter"/>
</dbReference>
<dbReference type="EC" id="2.1.1.-" evidence="7"/>
<gene>
    <name evidence="8" type="ORF">SAMEA4029010_CIC11G00000004842</name>
</gene>
<keyword evidence="4 7" id="KW-0949">S-adenosyl-L-methionine</keyword>
<organism evidence="8 9">
    <name type="scientific">Sungouiella intermedia</name>
    <dbReference type="NCBI Taxonomy" id="45354"/>
    <lineage>
        <taxon>Eukaryota</taxon>
        <taxon>Fungi</taxon>
        <taxon>Dikarya</taxon>
        <taxon>Ascomycota</taxon>
        <taxon>Saccharomycotina</taxon>
        <taxon>Pichiomycetes</taxon>
        <taxon>Metschnikowiaceae</taxon>
        <taxon>Sungouiella</taxon>
    </lineage>
</organism>
<keyword evidence="3 7" id="KW-0808">Transferase</keyword>
<proteinExistence type="inferred from homology"/>